<protein>
    <recommendedName>
        <fullName evidence="4">DUF2271 domain-containing protein</fullName>
    </recommendedName>
</protein>
<sequence>MFIRSSISAMLVCTAFLSTPLTAATMDVSVELPQIETHNYRRPYVAIWIETFNQEQVAHLAVWYKTKAPNNKGLKWLPDLSHWWKRGGKDQKFPIDGVTGATRGPGVETLHFDTTQGPLKDLKPGKYYLSLEAAREHTKQTVARERVMISFTWPPTKAELFNTKGTTEIGAVSLNIAP</sequence>
<gene>
    <name evidence="2" type="ORF">LX59_02487</name>
</gene>
<comment type="caution">
    <text evidence="2">The sequence shown here is derived from an EMBL/GenBank/DDBJ whole genome shotgun (WGS) entry which is preliminary data.</text>
</comment>
<evidence type="ECO:0000313" key="3">
    <source>
        <dbReference type="Proteomes" id="UP000319627"/>
    </source>
</evidence>
<dbReference type="AlphaFoldDB" id="A0A562I0N5"/>
<dbReference type="PIRSF" id="PIRSF014995">
    <property type="entry name" value="UCP014995"/>
    <property type="match status" value="1"/>
</dbReference>
<dbReference type="Pfam" id="PF10029">
    <property type="entry name" value="DUF2271"/>
    <property type="match status" value="1"/>
</dbReference>
<evidence type="ECO:0008006" key="4">
    <source>
        <dbReference type="Google" id="ProtNLM"/>
    </source>
</evidence>
<organism evidence="2 3">
    <name type="scientific">Azomonas agilis</name>
    <dbReference type="NCBI Taxonomy" id="116849"/>
    <lineage>
        <taxon>Bacteria</taxon>
        <taxon>Pseudomonadati</taxon>
        <taxon>Pseudomonadota</taxon>
        <taxon>Gammaproteobacteria</taxon>
        <taxon>Pseudomonadales</taxon>
        <taxon>Pseudomonadaceae</taxon>
        <taxon>Azomonas</taxon>
    </lineage>
</organism>
<keyword evidence="1" id="KW-0732">Signal</keyword>
<name>A0A562I0N5_9GAMM</name>
<keyword evidence="3" id="KW-1185">Reference proteome</keyword>
<feature type="chain" id="PRO_5021749934" description="DUF2271 domain-containing protein" evidence="1">
    <location>
        <begin position="24"/>
        <end position="178"/>
    </location>
</feature>
<dbReference type="Proteomes" id="UP000319627">
    <property type="component" value="Unassembled WGS sequence"/>
</dbReference>
<proteinExistence type="predicted"/>
<dbReference type="RefSeq" id="WP_144572254.1">
    <property type="nucleotide sequence ID" value="NZ_VLKG01000010.1"/>
</dbReference>
<reference evidence="2 3" key="1">
    <citation type="submission" date="2019-07" db="EMBL/GenBank/DDBJ databases">
        <title>Genomic Encyclopedia of Type Strains, Phase I: the one thousand microbial genomes (KMG-I) project.</title>
        <authorList>
            <person name="Kyrpides N."/>
        </authorList>
    </citation>
    <scope>NUCLEOTIDE SEQUENCE [LARGE SCALE GENOMIC DNA]</scope>
    <source>
        <strain evidence="2 3">DSM 375</strain>
    </source>
</reference>
<evidence type="ECO:0000256" key="1">
    <source>
        <dbReference type="SAM" id="SignalP"/>
    </source>
</evidence>
<dbReference type="OrthoDB" id="195316at2"/>
<evidence type="ECO:0000313" key="2">
    <source>
        <dbReference type="EMBL" id="TWH64284.1"/>
    </source>
</evidence>
<accession>A0A562I0N5</accession>
<feature type="signal peptide" evidence="1">
    <location>
        <begin position="1"/>
        <end position="23"/>
    </location>
</feature>
<dbReference type="InterPro" id="IPR014469">
    <property type="entry name" value="DUF2271"/>
</dbReference>
<dbReference type="EMBL" id="VLKG01000010">
    <property type="protein sequence ID" value="TWH64284.1"/>
    <property type="molecule type" value="Genomic_DNA"/>
</dbReference>